<evidence type="ECO:0000256" key="1">
    <source>
        <dbReference type="ARBA" id="ARBA00000085"/>
    </source>
</evidence>
<feature type="transmembrane region" description="Helical" evidence="10">
    <location>
        <begin position="175"/>
        <end position="196"/>
    </location>
</feature>
<evidence type="ECO:0000256" key="9">
    <source>
        <dbReference type="SAM" id="Coils"/>
    </source>
</evidence>
<evidence type="ECO:0000313" key="14">
    <source>
        <dbReference type="EMBL" id="MDZ5461416.1"/>
    </source>
</evidence>
<dbReference type="InterPro" id="IPR000700">
    <property type="entry name" value="PAS-assoc_C"/>
</dbReference>
<keyword evidence="5" id="KW-0547">Nucleotide-binding</keyword>
<evidence type="ECO:0000256" key="5">
    <source>
        <dbReference type="ARBA" id="ARBA00022741"/>
    </source>
</evidence>
<dbReference type="SMART" id="SM00086">
    <property type="entry name" value="PAC"/>
    <property type="match status" value="2"/>
</dbReference>
<dbReference type="InterPro" id="IPR035965">
    <property type="entry name" value="PAS-like_dom_sf"/>
</dbReference>
<dbReference type="Gene3D" id="6.10.250.490">
    <property type="match status" value="1"/>
</dbReference>
<evidence type="ECO:0000256" key="2">
    <source>
        <dbReference type="ARBA" id="ARBA00012438"/>
    </source>
</evidence>
<dbReference type="Pfam" id="PF01590">
    <property type="entry name" value="GAF"/>
    <property type="match status" value="1"/>
</dbReference>
<keyword evidence="10" id="KW-0812">Transmembrane</keyword>
<dbReference type="Gene3D" id="3.30.565.10">
    <property type="entry name" value="Histidine kinase-like ATPase, C-terminal domain"/>
    <property type="match status" value="1"/>
</dbReference>
<evidence type="ECO:0000256" key="4">
    <source>
        <dbReference type="ARBA" id="ARBA00022679"/>
    </source>
</evidence>
<dbReference type="Pfam" id="PF05227">
    <property type="entry name" value="CHASE3"/>
    <property type="match status" value="1"/>
</dbReference>
<dbReference type="EC" id="2.7.13.3" evidence="2"/>
<dbReference type="InterPro" id="IPR007891">
    <property type="entry name" value="CHASE3"/>
</dbReference>
<evidence type="ECO:0000256" key="7">
    <source>
        <dbReference type="ARBA" id="ARBA00022840"/>
    </source>
</evidence>
<dbReference type="InterPro" id="IPR029016">
    <property type="entry name" value="GAF-like_dom_sf"/>
</dbReference>
<dbReference type="InterPro" id="IPR013655">
    <property type="entry name" value="PAS_fold_3"/>
</dbReference>
<dbReference type="SMART" id="SM00065">
    <property type="entry name" value="GAF"/>
    <property type="match status" value="1"/>
</dbReference>
<feature type="coiled-coil region" evidence="9">
    <location>
        <begin position="88"/>
        <end position="115"/>
    </location>
</feature>
<dbReference type="InterPro" id="IPR003594">
    <property type="entry name" value="HATPase_dom"/>
</dbReference>
<evidence type="ECO:0000259" key="12">
    <source>
        <dbReference type="PROSITE" id="PS50112"/>
    </source>
</evidence>
<dbReference type="Gene3D" id="3.30.450.20">
    <property type="entry name" value="PAS domain"/>
    <property type="match status" value="2"/>
</dbReference>
<keyword evidence="9" id="KW-0175">Coiled coil</keyword>
<organism evidence="14 15">
    <name type="scientific">Azohydromonas lata</name>
    <dbReference type="NCBI Taxonomy" id="45677"/>
    <lineage>
        <taxon>Bacteria</taxon>
        <taxon>Pseudomonadati</taxon>
        <taxon>Pseudomonadota</taxon>
        <taxon>Betaproteobacteria</taxon>
        <taxon>Burkholderiales</taxon>
        <taxon>Sphaerotilaceae</taxon>
        <taxon>Azohydromonas</taxon>
    </lineage>
</organism>
<feature type="domain" description="Histidine kinase" evidence="11">
    <location>
        <begin position="690"/>
        <end position="886"/>
    </location>
</feature>
<dbReference type="PROSITE" id="PS50112">
    <property type="entry name" value="PAS"/>
    <property type="match status" value="1"/>
</dbReference>
<dbReference type="RefSeq" id="WP_322468584.1">
    <property type="nucleotide sequence ID" value="NZ_JAXOJX010000113.1"/>
</dbReference>
<evidence type="ECO:0000256" key="6">
    <source>
        <dbReference type="ARBA" id="ARBA00022777"/>
    </source>
</evidence>
<evidence type="ECO:0000256" key="10">
    <source>
        <dbReference type="SAM" id="Phobius"/>
    </source>
</evidence>
<dbReference type="Pfam" id="PF08447">
    <property type="entry name" value="PAS_3"/>
    <property type="match status" value="1"/>
</dbReference>
<dbReference type="SUPFAM" id="SSF55874">
    <property type="entry name" value="ATPase domain of HSP90 chaperone/DNA topoisomerase II/histidine kinase"/>
    <property type="match status" value="1"/>
</dbReference>
<feature type="transmembrane region" description="Helical" evidence="10">
    <location>
        <begin position="6"/>
        <end position="24"/>
    </location>
</feature>
<dbReference type="GO" id="GO:0016301">
    <property type="term" value="F:kinase activity"/>
    <property type="evidence" value="ECO:0007669"/>
    <property type="project" value="UniProtKB-KW"/>
</dbReference>
<dbReference type="Pfam" id="PF13426">
    <property type="entry name" value="PAS_9"/>
    <property type="match status" value="1"/>
</dbReference>
<comment type="catalytic activity">
    <reaction evidence="1">
        <text>ATP + protein L-histidine = ADP + protein N-phospho-L-histidine.</text>
        <dbReference type="EC" id="2.7.13.3"/>
    </reaction>
</comment>
<feature type="domain" description="PAC" evidence="13">
    <location>
        <begin position="503"/>
        <end position="554"/>
    </location>
</feature>
<dbReference type="NCBIfam" id="TIGR00229">
    <property type="entry name" value="sensory_box"/>
    <property type="match status" value="2"/>
</dbReference>
<reference evidence="14 15" key="1">
    <citation type="submission" date="2023-11" db="EMBL/GenBank/DDBJ databases">
        <title>Draft genome of Azohydromonas lata strain H1 (DSM1123), a polyhydroxyalkanoate producer.</title>
        <authorList>
            <person name="Traversa D."/>
            <person name="D'Addabbo P."/>
            <person name="Pazzani C."/>
            <person name="Manzari C."/>
            <person name="Chiara M."/>
            <person name="Scrascia M."/>
        </authorList>
    </citation>
    <scope>NUCLEOTIDE SEQUENCE [LARGE SCALE GENOMIC DNA]</scope>
    <source>
        <strain evidence="14 15">H1</strain>
    </source>
</reference>
<dbReference type="CDD" id="cd19410">
    <property type="entry name" value="HK9-like_sensor"/>
    <property type="match status" value="1"/>
</dbReference>
<keyword evidence="7" id="KW-0067">ATP-binding</keyword>
<dbReference type="InterPro" id="IPR011495">
    <property type="entry name" value="Sig_transdc_His_kin_sub2_dim/P"/>
</dbReference>
<dbReference type="SUPFAM" id="SSF55781">
    <property type="entry name" value="GAF domain-like"/>
    <property type="match status" value="1"/>
</dbReference>
<evidence type="ECO:0000256" key="3">
    <source>
        <dbReference type="ARBA" id="ARBA00022553"/>
    </source>
</evidence>
<keyword evidence="8" id="KW-0843">Virulence</keyword>
<evidence type="ECO:0000259" key="11">
    <source>
        <dbReference type="PROSITE" id="PS50109"/>
    </source>
</evidence>
<accession>A0ABU5IRA2</accession>
<keyword evidence="10" id="KW-1133">Transmembrane helix</keyword>
<dbReference type="InterPro" id="IPR005467">
    <property type="entry name" value="His_kinase_dom"/>
</dbReference>
<dbReference type="CDD" id="cd00130">
    <property type="entry name" value="PAS"/>
    <property type="match status" value="2"/>
</dbReference>
<evidence type="ECO:0000256" key="8">
    <source>
        <dbReference type="ARBA" id="ARBA00023026"/>
    </source>
</evidence>
<comment type="caution">
    <text evidence="14">The sequence shown here is derived from an EMBL/GenBank/DDBJ whole genome shotgun (WGS) entry which is preliminary data.</text>
</comment>
<dbReference type="InterPro" id="IPR036890">
    <property type="entry name" value="HATPase_C_sf"/>
</dbReference>
<dbReference type="EMBL" id="JAXOJX010000113">
    <property type="protein sequence ID" value="MDZ5461416.1"/>
    <property type="molecule type" value="Genomic_DNA"/>
</dbReference>
<keyword evidence="4" id="KW-0808">Transferase</keyword>
<dbReference type="Gene3D" id="3.30.450.40">
    <property type="match status" value="1"/>
</dbReference>
<keyword evidence="3" id="KW-0597">Phosphoprotein</keyword>
<name>A0ABU5IRA2_9BURK</name>
<feature type="domain" description="PAC" evidence="13">
    <location>
        <begin position="627"/>
        <end position="679"/>
    </location>
</feature>
<dbReference type="Gene3D" id="2.10.70.100">
    <property type="match status" value="1"/>
</dbReference>
<dbReference type="Pfam" id="PF07568">
    <property type="entry name" value="HisKA_2"/>
    <property type="match status" value="1"/>
</dbReference>
<dbReference type="InterPro" id="IPR001610">
    <property type="entry name" value="PAC"/>
</dbReference>
<dbReference type="InterPro" id="IPR000014">
    <property type="entry name" value="PAS"/>
</dbReference>
<gene>
    <name evidence="14" type="ORF">SM757_33055</name>
</gene>
<keyword evidence="6 14" id="KW-0418">Kinase</keyword>
<proteinExistence type="predicted"/>
<dbReference type="SMART" id="SM00387">
    <property type="entry name" value="HATPase_c"/>
    <property type="match status" value="1"/>
</dbReference>
<dbReference type="SUPFAM" id="SSF55785">
    <property type="entry name" value="PYP-like sensor domain (PAS domain)"/>
    <property type="match status" value="2"/>
</dbReference>
<sequence>MPIPPAIAVALVLLLLVALGAMWFQNVATEAARWRAHTLQVRLELSELRSDVLEISRAVRGYVASAREDWLEPGRQAQRSAAERLQRLQALTGDNALQQQRLQALEQRLHTLNALDEAVLRDAQQRGFRAAREHIASTSAPTELAAMKALLEALDAEELRLLHSRETAAQRNFDLAVAITALGSLLSLALVAWAGWGQQRSLRRLGATVRALEQAQDQLGAAHARLQGQAGQLAELNEALWRSIGDGEARQPASPSPQRLDDPDRLEALRRTQLMDTAPEEEFDRFTRLAALSLQVPLCLISLVDSRRQFFKSSFGLGGELAGTRELPVQASFCQFVVTAGEALVVEDAQRAPPPRYDGPVPAGVGAYLGVPLATPDGLVLGSFCVVDDKPRQWSAAERATLERIAQSVLAAIAVRMQLQVLERHVARRTAEVQLLAGAIKNSLNGVCIVNVQGRFTYVNDAYAYQFGYAKAEEVAGMALAEHCADPQTAATIVGELHAWGACRRELTARRRDGSRFEVLMDMYLAQDESERDVYVGTCMDITERKRAEQALRLSEERLRLALEAAHMGAYEVEGGTSRVQRIGSLYASLGLLREHDGRDFMQRVHPEDRHTLQASMAGLNPRQPGYSLEYRLRTPQGAWVWLADHAQARFSLDGTLLRQIGINMDVTARREAEAALKAALAEKEVLLQEVHHRVKNNLQVVSSLLQLQRRQLQDPAVQAAFTETEQRVRAMALVHQRLYQQNTLSALNFSDYLRTLADQLVRSFGAERRVRTALALQPLQLPVNAAVPLGLIVTELITNALKYAWGSTGEGELRIALAESTPPGPHQLVLEVRDDGTGLPPGLDPAQSKGLGMRLVTLLSRQIDATVENLDGPGTAWRLTVPLEAQPPQQPPTLPAAPSSAVA</sequence>
<dbReference type="PANTHER" id="PTHR41523:SF8">
    <property type="entry name" value="ETHYLENE RESPONSE SENSOR PROTEIN"/>
    <property type="match status" value="1"/>
</dbReference>
<feature type="domain" description="PAS" evidence="12">
    <location>
        <begin position="432"/>
        <end position="473"/>
    </location>
</feature>
<dbReference type="InterPro" id="IPR003018">
    <property type="entry name" value="GAF"/>
</dbReference>
<keyword evidence="10" id="KW-0472">Membrane</keyword>
<dbReference type="Pfam" id="PF02518">
    <property type="entry name" value="HATPase_c"/>
    <property type="match status" value="1"/>
</dbReference>
<evidence type="ECO:0000259" key="13">
    <source>
        <dbReference type="PROSITE" id="PS50113"/>
    </source>
</evidence>
<keyword evidence="15" id="KW-1185">Reference proteome</keyword>
<dbReference type="PANTHER" id="PTHR41523">
    <property type="entry name" value="TWO-COMPONENT SYSTEM SENSOR PROTEIN"/>
    <property type="match status" value="1"/>
</dbReference>
<dbReference type="PROSITE" id="PS50109">
    <property type="entry name" value="HIS_KIN"/>
    <property type="match status" value="1"/>
</dbReference>
<dbReference type="PROSITE" id="PS50113">
    <property type="entry name" value="PAC"/>
    <property type="match status" value="2"/>
</dbReference>
<evidence type="ECO:0000313" key="15">
    <source>
        <dbReference type="Proteomes" id="UP001293718"/>
    </source>
</evidence>
<protein>
    <recommendedName>
        <fullName evidence="2">histidine kinase</fullName>
        <ecNumber evidence="2">2.7.13.3</ecNumber>
    </recommendedName>
</protein>
<dbReference type="Proteomes" id="UP001293718">
    <property type="component" value="Unassembled WGS sequence"/>
</dbReference>